<evidence type="ECO:0000256" key="1">
    <source>
        <dbReference type="SAM" id="SignalP"/>
    </source>
</evidence>
<dbReference type="SUPFAM" id="SSF53649">
    <property type="entry name" value="Alkaline phosphatase-like"/>
    <property type="match status" value="1"/>
</dbReference>
<evidence type="ECO:0000313" key="2">
    <source>
        <dbReference type="EMBL" id="GGH76014.1"/>
    </source>
</evidence>
<dbReference type="CDD" id="cd16018">
    <property type="entry name" value="Enpp"/>
    <property type="match status" value="1"/>
</dbReference>
<organism evidence="2 3">
    <name type="scientific">Filimonas zeae</name>
    <dbReference type="NCBI Taxonomy" id="1737353"/>
    <lineage>
        <taxon>Bacteria</taxon>
        <taxon>Pseudomonadati</taxon>
        <taxon>Bacteroidota</taxon>
        <taxon>Chitinophagia</taxon>
        <taxon>Chitinophagales</taxon>
        <taxon>Chitinophagaceae</taxon>
        <taxon>Filimonas</taxon>
    </lineage>
</organism>
<dbReference type="InterPro" id="IPR002591">
    <property type="entry name" value="Phosphodiest/P_Trfase"/>
</dbReference>
<keyword evidence="3" id="KW-1185">Reference proteome</keyword>
<feature type="chain" id="PRO_5037479344" evidence="1">
    <location>
        <begin position="20"/>
        <end position="433"/>
    </location>
</feature>
<evidence type="ECO:0000313" key="3">
    <source>
        <dbReference type="Proteomes" id="UP000627292"/>
    </source>
</evidence>
<dbReference type="GO" id="GO:0016787">
    <property type="term" value="F:hydrolase activity"/>
    <property type="evidence" value="ECO:0007669"/>
    <property type="project" value="UniProtKB-ARBA"/>
</dbReference>
<gene>
    <name evidence="2" type="ORF">GCM10011379_40210</name>
</gene>
<dbReference type="RefSeq" id="WP_188955698.1">
    <property type="nucleotide sequence ID" value="NZ_BMIB01000004.1"/>
</dbReference>
<dbReference type="Proteomes" id="UP000627292">
    <property type="component" value="Unassembled WGS sequence"/>
</dbReference>
<dbReference type="Pfam" id="PF01663">
    <property type="entry name" value="Phosphodiest"/>
    <property type="match status" value="1"/>
</dbReference>
<dbReference type="InterPro" id="IPR017850">
    <property type="entry name" value="Alkaline_phosphatase_core_sf"/>
</dbReference>
<dbReference type="PANTHER" id="PTHR10151">
    <property type="entry name" value="ECTONUCLEOTIDE PYROPHOSPHATASE/PHOSPHODIESTERASE"/>
    <property type="match status" value="1"/>
</dbReference>
<dbReference type="PANTHER" id="PTHR10151:SF120">
    <property type="entry name" value="BIS(5'-ADENOSYL)-TRIPHOSPHATASE"/>
    <property type="match status" value="1"/>
</dbReference>
<protein>
    <submittedName>
        <fullName evidence="2">Alkaline phosphatase family protein</fullName>
    </submittedName>
</protein>
<feature type="signal peptide" evidence="1">
    <location>
        <begin position="1"/>
        <end position="19"/>
    </location>
</feature>
<comment type="caution">
    <text evidence="2">The sequence shown here is derived from an EMBL/GenBank/DDBJ whole genome shotgun (WGS) entry which is preliminary data.</text>
</comment>
<dbReference type="EMBL" id="BMIB01000004">
    <property type="protein sequence ID" value="GGH76014.1"/>
    <property type="molecule type" value="Genomic_DNA"/>
</dbReference>
<reference evidence="2" key="2">
    <citation type="submission" date="2020-09" db="EMBL/GenBank/DDBJ databases">
        <authorList>
            <person name="Sun Q."/>
            <person name="Zhou Y."/>
        </authorList>
    </citation>
    <scope>NUCLEOTIDE SEQUENCE</scope>
    <source>
        <strain evidence="2">CGMCC 1.15290</strain>
    </source>
</reference>
<keyword evidence="1" id="KW-0732">Signal</keyword>
<dbReference type="Gene3D" id="3.40.720.10">
    <property type="entry name" value="Alkaline Phosphatase, subunit A"/>
    <property type="match status" value="1"/>
</dbReference>
<accession>A0A917J2W5</accession>
<reference evidence="2" key="1">
    <citation type="journal article" date="2014" name="Int. J. Syst. Evol. Microbiol.">
        <title>Complete genome sequence of Corynebacterium casei LMG S-19264T (=DSM 44701T), isolated from a smear-ripened cheese.</title>
        <authorList>
            <consortium name="US DOE Joint Genome Institute (JGI-PGF)"/>
            <person name="Walter F."/>
            <person name="Albersmeier A."/>
            <person name="Kalinowski J."/>
            <person name="Ruckert C."/>
        </authorList>
    </citation>
    <scope>NUCLEOTIDE SEQUENCE</scope>
    <source>
        <strain evidence="2">CGMCC 1.15290</strain>
    </source>
</reference>
<dbReference type="AlphaFoldDB" id="A0A917J2W5"/>
<sequence length="433" mass="47545">MKHLLIAACTWLCVPAVFAQQKIKHVVLITIDGFRPDFYLEPGWNTPHLRAMMQEGTHAKGVNSVFPSMTYPSHTAIVTGVQPATHGIYYNDLYDETGKGKGNYWKDSSIQVPTLWSVLHNRGMKVASLYWPVSAGAPVDYNIPDIGGRGEAVRDAYTKPAGFIETVKKDVFNGDKVSAGKDQNTARIAAWIIEKDAPAYMNMHLFSVDHAEHVQGRNGEMVKEAIADADEAVAIVREALVKKGIWDSSMLIVTGDHGFVDVHTTVNPNAWLKQAGLLNDREHGDWKAQFYYSGGSAWLYLKQPGDHKTLNAVKKILANLPDSSKRYIRMIDRKQLDKAKANPEVVLALTAEQNAAFGGKPEEAAVKPGKGGTHGYFPDFREIRTGFLVVAPGVKAGGVIQEMNLRDIAPIVARALQISFPTAEGKVPDGLFE</sequence>
<name>A0A917J2W5_9BACT</name>
<proteinExistence type="predicted"/>